<dbReference type="AlphaFoldDB" id="A0A7W7KQK3"/>
<evidence type="ECO:0000256" key="1">
    <source>
        <dbReference type="SAM" id="MobiDB-lite"/>
    </source>
</evidence>
<organism evidence="2 3">
    <name type="scientific">Pseudomonas nitroreducens</name>
    <dbReference type="NCBI Taxonomy" id="46680"/>
    <lineage>
        <taxon>Bacteria</taxon>
        <taxon>Pseudomonadati</taxon>
        <taxon>Pseudomonadota</taxon>
        <taxon>Gammaproteobacteria</taxon>
        <taxon>Pseudomonadales</taxon>
        <taxon>Pseudomonadaceae</taxon>
        <taxon>Pseudomonas</taxon>
    </lineage>
</organism>
<evidence type="ECO:0000313" key="3">
    <source>
        <dbReference type="Proteomes" id="UP000566995"/>
    </source>
</evidence>
<protein>
    <submittedName>
        <fullName evidence="2">Uncharacterized protein</fullName>
    </submittedName>
</protein>
<reference evidence="2 3" key="1">
    <citation type="submission" date="2020-08" db="EMBL/GenBank/DDBJ databases">
        <title>Functional genomics of gut bacteria from endangered species of beetles.</title>
        <authorList>
            <person name="Carlos-Shanley C."/>
        </authorList>
    </citation>
    <scope>NUCLEOTIDE SEQUENCE [LARGE SCALE GENOMIC DNA]</scope>
    <source>
        <strain evidence="2 3">S00179</strain>
    </source>
</reference>
<dbReference type="RefSeq" id="WP_184596409.1">
    <property type="nucleotide sequence ID" value="NZ_JACHLI010000036.1"/>
</dbReference>
<comment type="caution">
    <text evidence="2">The sequence shown here is derived from an EMBL/GenBank/DDBJ whole genome shotgun (WGS) entry which is preliminary data.</text>
</comment>
<proteinExistence type="predicted"/>
<name>A0A7W7KQK3_PSENT</name>
<feature type="region of interest" description="Disordered" evidence="1">
    <location>
        <begin position="161"/>
        <end position="185"/>
    </location>
</feature>
<evidence type="ECO:0000313" key="2">
    <source>
        <dbReference type="EMBL" id="MBB4867160.1"/>
    </source>
</evidence>
<accession>A0A7W7KQK3</accession>
<feature type="compositionally biased region" description="Basic and acidic residues" evidence="1">
    <location>
        <begin position="165"/>
        <end position="179"/>
    </location>
</feature>
<dbReference type="EMBL" id="JACHLI010000036">
    <property type="protein sequence ID" value="MBB4867160.1"/>
    <property type="molecule type" value="Genomic_DNA"/>
</dbReference>
<dbReference type="Proteomes" id="UP000566995">
    <property type="component" value="Unassembled WGS sequence"/>
</dbReference>
<gene>
    <name evidence="2" type="ORF">HNP46_006071</name>
</gene>
<sequence>MTKMTDDQLETIKEIVKILGEVEKEFPLSEEETVRLLEEPITANHMHPLTVLSHVLLDKFTDVDEPFMLTGVERSEKTGKLCTASSHCFYATIKYEFYGILVFWNPAGGMCPETTDNLVAFLKYPRYLKERMPGLMELAEYWGKQRTMEYEEPLDAYKMQAPEWKTPEDRKPRPRRDDSDVGLGR</sequence>